<proteinExistence type="predicted"/>
<evidence type="ECO:0000313" key="2">
    <source>
        <dbReference type="EMBL" id="KYO45900.1"/>
    </source>
</evidence>
<evidence type="ECO:0000313" key="3">
    <source>
        <dbReference type="Proteomes" id="UP000050525"/>
    </source>
</evidence>
<keyword evidence="3" id="KW-1185">Reference proteome</keyword>
<comment type="caution">
    <text evidence="2">The sequence shown here is derived from an EMBL/GenBank/DDBJ whole genome shotgun (WGS) entry which is preliminary data.</text>
</comment>
<name>A0A151PA96_ALLMI</name>
<feature type="compositionally biased region" description="Basic and acidic residues" evidence="1">
    <location>
        <begin position="26"/>
        <end position="44"/>
    </location>
</feature>
<dbReference type="Proteomes" id="UP000050525">
    <property type="component" value="Unassembled WGS sequence"/>
</dbReference>
<accession>A0A151PA96</accession>
<feature type="region of interest" description="Disordered" evidence="1">
    <location>
        <begin position="1"/>
        <end position="71"/>
    </location>
</feature>
<dbReference type="EMBL" id="AKHW03000533">
    <property type="protein sequence ID" value="KYO45900.1"/>
    <property type="molecule type" value="Genomic_DNA"/>
</dbReference>
<sequence length="71" mass="7767">MTHDVPPFLCSGRQDEDHPQQPGRGHPRESGRVPEGPHRDREGPARVSAPRLQPHQRGAVTAGQEAQEATC</sequence>
<organism evidence="2 3">
    <name type="scientific">Alligator mississippiensis</name>
    <name type="common">American alligator</name>
    <dbReference type="NCBI Taxonomy" id="8496"/>
    <lineage>
        <taxon>Eukaryota</taxon>
        <taxon>Metazoa</taxon>
        <taxon>Chordata</taxon>
        <taxon>Craniata</taxon>
        <taxon>Vertebrata</taxon>
        <taxon>Euteleostomi</taxon>
        <taxon>Archelosauria</taxon>
        <taxon>Archosauria</taxon>
        <taxon>Crocodylia</taxon>
        <taxon>Alligatoridae</taxon>
        <taxon>Alligatorinae</taxon>
        <taxon>Alligator</taxon>
    </lineage>
</organism>
<protein>
    <submittedName>
        <fullName evidence="2">Uncharacterized protein</fullName>
    </submittedName>
</protein>
<evidence type="ECO:0000256" key="1">
    <source>
        <dbReference type="SAM" id="MobiDB-lite"/>
    </source>
</evidence>
<gene>
    <name evidence="2" type="ORF">Y1Q_0021524</name>
</gene>
<reference evidence="2 3" key="1">
    <citation type="journal article" date="2012" name="Genome Biol.">
        <title>Sequencing three crocodilian genomes to illuminate the evolution of archosaurs and amniotes.</title>
        <authorList>
            <person name="St John J.A."/>
            <person name="Braun E.L."/>
            <person name="Isberg S.R."/>
            <person name="Miles L.G."/>
            <person name="Chong A.Y."/>
            <person name="Gongora J."/>
            <person name="Dalzell P."/>
            <person name="Moran C."/>
            <person name="Bed'hom B."/>
            <person name="Abzhanov A."/>
            <person name="Burgess S.C."/>
            <person name="Cooksey A.M."/>
            <person name="Castoe T.A."/>
            <person name="Crawford N.G."/>
            <person name="Densmore L.D."/>
            <person name="Drew J.C."/>
            <person name="Edwards S.V."/>
            <person name="Faircloth B.C."/>
            <person name="Fujita M.K."/>
            <person name="Greenwold M.J."/>
            <person name="Hoffmann F.G."/>
            <person name="Howard J.M."/>
            <person name="Iguchi T."/>
            <person name="Janes D.E."/>
            <person name="Khan S.Y."/>
            <person name="Kohno S."/>
            <person name="de Koning A.J."/>
            <person name="Lance S.L."/>
            <person name="McCarthy F.M."/>
            <person name="McCormack J.E."/>
            <person name="Merchant M.E."/>
            <person name="Peterson D.G."/>
            <person name="Pollock D.D."/>
            <person name="Pourmand N."/>
            <person name="Raney B.J."/>
            <person name="Roessler K.A."/>
            <person name="Sanford J.R."/>
            <person name="Sawyer R.H."/>
            <person name="Schmidt C.J."/>
            <person name="Triplett E.W."/>
            <person name="Tuberville T.D."/>
            <person name="Venegas-Anaya M."/>
            <person name="Howard J.T."/>
            <person name="Jarvis E.D."/>
            <person name="Guillette L.J.Jr."/>
            <person name="Glenn T.C."/>
            <person name="Green R.E."/>
            <person name="Ray D.A."/>
        </authorList>
    </citation>
    <scope>NUCLEOTIDE SEQUENCE [LARGE SCALE GENOMIC DNA]</scope>
    <source>
        <strain evidence="2">KSC_2009_1</strain>
    </source>
</reference>
<dbReference type="AlphaFoldDB" id="A0A151PA96"/>